<evidence type="ECO:0000313" key="2">
    <source>
        <dbReference type="EMBL" id="VDO83694.1"/>
    </source>
</evidence>
<protein>
    <submittedName>
        <fullName evidence="4">Cytochrome P450</fullName>
    </submittedName>
</protein>
<feature type="region of interest" description="Disordered" evidence="1">
    <location>
        <begin position="1"/>
        <end position="26"/>
    </location>
</feature>
<evidence type="ECO:0000256" key="1">
    <source>
        <dbReference type="SAM" id="MobiDB-lite"/>
    </source>
</evidence>
<dbReference type="EMBL" id="UZAJ01018938">
    <property type="protein sequence ID" value="VDO83694.1"/>
    <property type="molecule type" value="Genomic_DNA"/>
</dbReference>
<dbReference type="WBParaSite" id="OFLC_0001230301-mRNA-1">
    <property type="protein sequence ID" value="OFLC_0001230301-mRNA-1"/>
    <property type="gene ID" value="OFLC_0001230301"/>
</dbReference>
<evidence type="ECO:0000313" key="4">
    <source>
        <dbReference type="WBParaSite" id="OFLC_0001230301-mRNA-1"/>
    </source>
</evidence>
<sequence length="48" mass="5493">MQDGLMEVGPLDDDRFQPTDRPTLPKKSNLPFYPFFGNLNLIILLEVS</sequence>
<reference evidence="4" key="1">
    <citation type="submission" date="2016-06" db="UniProtKB">
        <authorList>
            <consortium name="WormBaseParasite"/>
        </authorList>
    </citation>
    <scope>IDENTIFICATION</scope>
</reference>
<gene>
    <name evidence="2" type="ORF">OFLC_LOCUS12304</name>
</gene>
<dbReference type="AlphaFoldDB" id="A0A183HXU0"/>
<evidence type="ECO:0000313" key="3">
    <source>
        <dbReference type="Proteomes" id="UP000267606"/>
    </source>
</evidence>
<name>A0A183HXU0_9BILA</name>
<dbReference type="Proteomes" id="UP000267606">
    <property type="component" value="Unassembled WGS sequence"/>
</dbReference>
<proteinExistence type="predicted"/>
<accession>A0A183HXU0</accession>
<keyword evidence="3" id="KW-1185">Reference proteome</keyword>
<reference evidence="2 3" key="2">
    <citation type="submission" date="2018-11" db="EMBL/GenBank/DDBJ databases">
        <authorList>
            <consortium name="Pathogen Informatics"/>
        </authorList>
    </citation>
    <scope>NUCLEOTIDE SEQUENCE [LARGE SCALE GENOMIC DNA]</scope>
</reference>
<organism evidence="4">
    <name type="scientific">Onchocerca flexuosa</name>
    <dbReference type="NCBI Taxonomy" id="387005"/>
    <lineage>
        <taxon>Eukaryota</taxon>
        <taxon>Metazoa</taxon>
        <taxon>Ecdysozoa</taxon>
        <taxon>Nematoda</taxon>
        <taxon>Chromadorea</taxon>
        <taxon>Rhabditida</taxon>
        <taxon>Spirurina</taxon>
        <taxon>Spiruromorpha</taxon>
        <taxon>Filarioidea</taxon>
        <taxon>Onchocercidae</taxon>
        <taxon>Onchocerca</taxon>
    </lineage>
</organism>